<proteinExistence type="predicted"/>
<evidence type="ECO:0000313" key="1">
    <source>
        <dbReference type="EMBL" id="THG12353.1"/>
    </source>
</evidence>
<sequence length="243" mass="27995">MGKDWMTLTSWDVFGNLDLNVDLLYEVLYRWTRTWVMAEYLVSGSGGLCRGQHLLATSELQKTSGIVFPNLDQFVDFVDSLDLRGYATERQKGLLIVEKLDYLQSKLLQGIFFVISKPLAKVGVWITEAFKSASQEQDAQVWTERVKLWFKELPLFQQSDSYSEQTSDNLLEVAQLSDNDDLPIWLAAQRAVARYEGILSPVGPRGRLLRRLLMWIGLIPYMPERPFDLEYDVTTSEPYLRLV</sequence>
<dbReference type="PANTHER" id="PTHR33645">
    <property type="entry name" value="AMINOPEPTIDASE (DUF3754)"/>
    <property type="match status" value="1"/>
</dbReference>
<name>A0A4S4E8F0_CAMSN</name>
<protein>
    <submittedName>
        <fullName evidence="1">Uncharacterized protein</fullName>
    </submittedName>
</protein>
<comment type="caution">
    <text evidence="1">The sequence shown here is derived from an EMBL/GenBank/DDBJ whole genome shotgun (WGS) entry which is preliminary data.</text>
</comment>
<dbReference type="AlphaFoldDB" id="A0A4S4E8F0"/>
<reference evidence="1 2" key="1">
    <citation type="journal article" date="2018" name="Proc. Natl. Acad. Sci. U.S.A.">
        <title>Draft genome sequence of Camellia sinensis var. sinensis provides insights into the evolution of the tea genome and tea quality.</title>
        <authorList>
            <person name="Wei C."/>
            <person name="Yang H."/>
            <person name="Wang S."/>
            <person name="Zhao J."/>
            <person name="Liu C."/>
            <person name="Gao L."/>
            <person name="Xia E."/>
            <person name="Lu Y."/>
            <person name="Tai Y."/>
            <person name="She G."/>
            <person name="Sun J."/>
            <person name="Cao H."/>
            <person name="Tong W."/>
            <person name="Gao Q."/>
            <person name="Li Y."/>
            <person name="Deng W."/>
            <person name="Jiang X."/>
            <person name="Wang W."/>
            <person name="Chen Q."/>
            <person name="Zhang S."/>
            <person name="Li H."/>
            <person name="Wu J."/>
            <person name="Wang P."/>
            <person name="Li P."/>
            <person name="Shi C."/>
            <person name="Zheng F."/>
            <person name="Jian J."/>
            <person name="Huang B."/>
            <person name="Shan D."/>
            <person name="Shi M."/>
            <person name="Fang C."/>
            <person name="Yue Y."/>
            <person name="Li F."/>
            <person name="Li D."/>
            <person name="Wei S."/>
            <person name="Han B."/>
            <person name="Jiang C."/>
            <person name="Yin Y."/>
            <person name="Xia T."/>
            <person name="Zhang Z."/>
            <person name="Bennetzen J.L."/>
            <person name="Zhao S."/>
            <person name="Wan X."/>
        </authorList>
    </citation>
    <scope>NUCLEOTIDE SEQUENCE [LARGE SCALE GENOMIC DNA]</scope>
    <source>
        <strain evidence="2">cv. Shuchazao</strain>
        <tissue evidence="1">Leaf</tissue>
    </source>
</reference>
<organism evidence="1 2">
    <name type="scientific">Camellia sinensis var. sinensis</name>
    <name type="common">China tea</name>
    <dbReference type="NCBI Taxonomy" id="542762"/>
    <lineage>
        <taxon>Eukaryota</taxon>
        <taxon>Viridiplantae</taxon>
        <taxon>Streptophyta</taxon>
        <taxon>Embryophyta</taxon>
        <taxon>Tracheophyta</taxon>
        <taxon>Spermatophyta</taxon>
        <taxon>Magnoliopsida</taxon>
        <taxon>eudicotyledons</taxon>
        <taxon>Gunneridae</taxon>
        <taxon>Pentapetalae</taxon>
        <taxon>asterids</taxon>
        <taxon>Ericales</taxon>
        <taxon>Theaceae</taxon>
        <taxon>Camellia</taxon>
    </lineage>
</organism>
<accession>A0A4S4E8F0</accession>
<dbReference type="EMBL" id="SDRB02006609">
    <property type="protein sequence ID" value="THG12353.1"/>
    <property type="molecule type" value="Genomic_DNA"/>
</dbReference>
<dbReference type="PANTHER" id="PTHR33645:SF2">
    <property type="entry name" value="FAMILY PROTEIN, PUTATIVE (DUF3754)-RELATED"/>
    <property type="match status" value="1"/>
</dbReference>
<dbReference type="Proteomes" id="UP000306102">
    <property type="component" value="Unassembled WGS sequence"/>
</dbReference>
<evidence type="ECO:0000313" key="2">
    <source>
        <dbReference type="Proteomes" id="UP000306102"/>
    </source>
</evidence>
<keyword evidence="2" id="KW-1185">Reference proteome</keyword>
<gene>
    <name evidence="1" type="ORF">TEA_001540</name>
</gene>